<keyword evidence="6" id="KW-1133">Transmembrane helix</keyword>
<dbReference type="STRING" id="930990.A0A067MIF6"/>
<evidence type="ECO:0000256" key="4">
    <source>
        <dbReference type="ARBA" id="ARBA00022692"/>
    </source>
</evidence>
<feature type="domain" description="SH3" evidence="15">
    <location>
        <begin position="277"/>
        <end position="343"/>
    </location>
</feature>
<dbReference type="PANTHER" id="PTHR19332">
    <property type="entry name" value="PEROXISOMAL MEMBRANE PROTEIN PEX13"/>
    <property type="match status" value="1"/>
</dbReference>
<evidence type="ECO:0000256" key="9">
    <source>
        <dbReference type="ARBA" id="ARBA00023140"/>
    </source>
</evidence>
<evidence type="ECO:0000256" key="13">
    <source>
        <dbReference type="PROSITE-ProRule" id="PRU00192"/>
    </source>
</evidence>
<dbReference type="PROSITE" id="PS50002">
    <property type="entry name" value="SH3"/>
    <property type="match status" value="1"/>
</dbReference>
<keyword evidence="17" id="KW-1185">Reference proteome</keyword>
<sequence length="360" mass="38240">MPISPPKPWERGSQPAVPATSTATTASASPSTSDPAPSVPQRPATLASSSTIFAPNPATTMTTPYSSPYSSYSSPYSRFGTSPYATTSYGGYGVGGYGGGYGGYGGYGGMGGMYGGMGMNPLDPNNPSLVSQVQSSTSQTFALIQSIVQTFTGFAQMLDSTFMATHSSFFAMLGVAEQFSQLRHALGRVLGVFGLVGWLRGWFRGERGTMRSEFRRFLSNPGGPPPPNGSAPKPAKKPIIVFLLAVVGLPYLMHRLIRHLSSRLPPPPTPGAAIDPSKLQFARAVHPFATQDPVELALAPGEIVAILSTADPVTGVEGEWWHGRTREGKEGWFPRAFVDIIKPKEALEQPPQQAEGKKVM</sequence>
<dbReference type="SMART" id="SM00326">
    <property type="entry name" value="SH3"/>
    <property type="match status" value="1"/>
</dbReference>
<dbReference type="HOGENOM" id="CLU_034386_1_2_1"/>
<evidence type="ECO:0000256" key="8">
    <source>
        <dbReference type="ARBA" id="ARBA00023136"/>
    </source>
</evidence>
<feature type="compositionally biased region" description="Low complexity" evidence="14">
    <location>
        <begin position="15"/>
        <end position="36"/>
    </location>
</feature>
<evidence type="ECO:0000256" key="5">
    <source>
        <dbReference type="ARBA" id="ARBA00022927"/>
    </source>
</evidence>
<evidence type="ECO:0000256" key="1">
    <source>
        <dbReference type="ARBA" id="ARBA00006033"/>
    </source>
</evidence>
<keyword evidence="2 13" id="KW-0728">SH3 domain</keyword>
<evidence type="ECO:0000313" key="17">
    <source>
        <dbReference type="Proteomes" id="UP000027195"/>
    </source>
</evidence>
<dbReference type="InterPro" id="IPR035463">
    <property type="entry name" value="Pex13"/>
</dbReference>
<dbReference type="SUPFAM" id="SSF50044">
    <property type="entry name" value="SH3-domain"/>
    <property type="match status" value="1"/>
</dbReference>
<evidence type="ECO:0000256" key="3">
    <source>
        <dbReference type="ARBA" id="ARBA00022448"/>
    </source>
</evidence>
<keyword evidence="3" id="KW-0813">Transport</keyword>
<dbReference type="FunCoup" id="A0A067MIF6">
    <property type="interactions" value="116"/>
</dbReference>
<evidence type="ECO:0000256" key="2">
    <source>
        <dbReference type="ARBA" id="ARBA00022443"/>
    </source>
</evidence>
<dbReference type="GO" id="GO:0016560">
    <property type="term" value="P:protein import into peroxisome matrix, docking"/>
    <property type="evidence" value="ECO:0007669"/>
    <property type="project" value="InterPro"/>
</dbReference>
<keyword evidence="5" id="KW-0653">Protein transport</keyword>
<comment type="subcellular location">
    <subcellularLocation>
        <location evidence="12">Peroxisome membrane</location>
    </subcellularLocation>
</comment>
<dbReference type="InParanoid" id="A0A067MIF6"/>
<dbReference type="OrthoDB" id="10037838at2759"/>
<evidence type="ECO:0000256" key="14">
    <source>
        <dbReference type="SAM" id="MobiDB-lite"/>
    </source>
</evidence>
<dbReference type="EMBL" id="KL198031">
    <property type="protein sequence ID" value="KDQ15573.1"/>
    <property type="molecule type" value="Genomic_DNA"/>
</dbReference>
<dbReference type="GO" id="GO:1990429">
    <property type="term" value="C:peroxisomal importomer complex"/>
    <property type="evidence" value="ECO:0007669"/>
    <property type="project" value="TreeGrafter"/>
</dbReference>
<dbReference type="InterPro" id="IPR007223">
    <property type="entry name" value="Peroxin-13_N"/>
</dbReference>
<dbReference type="PANTHER" id="PTHR19332:SF1">
    <property type="entry name" value="PEROXISOMAL MEMBRANE PROTEIN PEX13"/>
    <property type="match status" value="1"/>
</dbReference>
<dbReference type="Gene3D" id="2.30.30.40">
    <property type="entry name" value="SH3 Domains"/>
    <property type="match status" value="1"/>
</dbReference>
<dbReference type="InterPro" id="IPR036028">
    <property type="entry name" value="SH3-like_dom_sf"/>
</dbReference>
<keyword evidence="9" id="KW-0576">Peroxisome</keyword>
<dbReference type="GO" id="GO:0005778">
    <property type="term" value="C:peroxisomal membrane"/>
    <property type="evidence" value="ECO:0007669"/>
    <property type="project" value="UniProtKB-SubCell"/>
</dbReference>
<name>A0A067MIF6_BOTB1</name>
<evidence type="ECO:0000313" key="16">
    <source>
        <dbReference type="EMBL" id="KDQ15573.1"/>
    </source>
</evidence>
<evidence type="ECO:0000256" key="6">
    <source>
        <dbReference type="ARBA" id="ARBA00022989"/>
    </source>
</evidence>
<protein>
    <recommendedName>
        <fullName evidence="11">Peroxisomal membrane protein PEX13</fullName>
    </recommendedName>
    <alternativeName>
        <fullName evidence="10">Peroxin-13</fullName>
    </alternativeName>
</protein>
<accession>A0A067MIF6</accession>
<feature type="region of interest" description="Disordered" evidence="14">
    <location>
        <begin position="1"/>
        <end position="57"/>
    </location>
</feature>
<dbReference type="Pfam" id="PF04088">
    <property type="entry name" value="Peroxin-13_N"/>
    <property type="match status" value="1"/>
</dbReference>
<keyword evidence="7" id="KW-0811">Translocation</keyword>
<evidence type="ECO:0000256" key="7">
    <source>
        <dbReference type="ARBA" id="ARBA00023010"/>
    </source>
</evidence>
<comment type="similarity">
    <text evidence="1">Belongs to the peroxin-13 family.</text>
</comment>
<evidence type="ECO:0000259" key="15">
    <source>
        <dbReference type="PROSITE" id="PS50002"/>
    </source>
</evidence>
<keyword evidence="8" id="KW-0472">Membrane</keyword>
<feature type="compositionally biased region" description="Polar residues" evidence="14">
    <location>
        <begin position="46"/>
        <end position="57"/>
    </location>
</feature>
<dbReference type="Pfam" id="PF07653">
    <property type="entry name" value="SH3_2"/>
    <property type="match status" value="1"/>
</dbReference>
<evidence type="ECO:0000256" key="10">
    <source>
        <dbReference type="ARBA" id="ARBA00029693"/>
    </source>
</evidence>
<dbReference type="InterPro" id="IPR001452">
    <property type="entry name" value="SH3_domain"/>
</dbReference>
<proteinExistence type="inferred from homology"/>
<organism evidence="16 17">
    <name type="scientific">Botryobasidium botryosum (strain FD-172 SS1)</name>
    <dbReference type="NCBI Taxonomy" id="930990"/>
    <lineage>
        <taxon>Eukaryota</taxon>
        <taxon>Fungi</taxon>
        <taxon>Dikarya</taxon>
        <taxon>Basidiomycota</taxon>
        <taxon>Agaricomycotina</taxon>
        <taxon>Agaricomycetes</taxon>
        <taxon>Cantharellales</taxon>
        <taxon>Botryobasidiaceae</taxon>
        <taxon>Botryobasidium</taxon>
    </lineage>
</organism>
<gene>
    <name evidence="16" type="ORF">BOTBODRAFT_31467</name>
</gene>
<evidence type="ECO:0000256" key="12">
    <source>
        <dbReference type="ARBA" id="ARBA00046271"/>
    </source>
</evidence>
<keyword evidence="4" id="KW-0812">Transmembrane</keyword>
<evidence type="ECO:0000256" key="11">
    <source>
        <dbReference type="ARBA" id="ARBA00034535"/>
    </source>
</evidence>
<reference evidence="17" key="1">
    <citation type="journal article" date="2014" name="Proc. Natl. Acad. Sci. U.S.A.">
        <title>Extensive sampling of basidiomycete genomes demonstrates inadequacy of the white-rot/brown-rot paradigm for wood decay fungi.</title>
        <authorList>
            <person name="Riley R."/>
            <person name="Salamov A.A."/>
            <person name="Brown D.W."/>
            <person name="Nagy L.G."/>
            <person name="Floudas D."/>
            <person name="Held B.W."/>
            <person name="Levasseur A."/>
            <person name="Lombard V."/>
            <person name="Morin E."/>
            <person name="Otillar R."/>
            <person name="Lindquist E.A."/>
            <person name="Sun H."/>
            <person name="LaButti K.M."/>
            <person name="Schmutz J."/>
            <person name="Jabbour D."/>
            <person name="Luo H."/>
            <person name="Baker S.E."/>
            <person name="Pisabarro A.G."/>
            <person name="Walton J.D."/>
            <person name="Blanchette R.A."/>
            <person name="Henrissat B."/>
            <person name="Martin F."/>
            <person name="Cullen D."/>
            <person name="Hibbett D.S."/>
            <person name="Grigoriev I.V."/>
        </authorList>
    </citation>
    <scope>NUCLEOTIDE SEQUENCE [LARGE SCALE GENOMIC DNA]</scope>
    <source>
        <strain evidence="17">FD-172 SS1</strain>
    </source>
</reference>
<dbReference type="AlphaFoldDB" id="A0A067MIF6"/>
<dbReference type="Proteomes" id="UP000027195">
    <property type="component" value="Unassembled WGS sequence"/>
</dbReference>